<dbReference type="InterPro" id="IPR025587">
    <property type="entry name" value="DUF4351"/>
</dbReference>
<gene>
    <name evidence="3" type="ORF">HLB16_26155</name>
</gene>
<evidence type="ECO:0000259" key="1">
    <source>
        <dbReference type="Pfam" id="PF04754"/>
    </source>
</evidence>
<dbReference type="RefSeq" id="WP_053821964.1">
    <property type="nucleotide sequence ID" value="NZ_BAAAEB010000053.1"/>
</dbReference>
<sequence length="311" mass="35663">MARDYDAGYKLLFAMPEMMRDLLREFTRSDWLRALDYSTLERVSGNYVADNMRQRASDMVWRVDAGDPWGHLYVLLEFQSTIDRYMAPRMAAYTALLHQELVRAGQVLPDRRVPAALSIVLYNGDTPWSACTNIRDVVVSLPNGLAACQLHQQHTLLDINRLSEAQLPDDNLAALLFRIERAADYDTVVSLMIECRTRLRHEPKLKLAFAKTFAALLCGQRGSVLTPDQVFQLMEVDMQVVGANLQRFTHKLREEARQEGEARMLQKQLAERFGPLQTSVVQRIEIATPEELERWGIQLLRAEVIEDVFRA</sequence>
<dbReference type="PANTHER" id="PTHR34611:SF2">
    <property type="entry name" value="INACTIVE RECOMBINATION-PROMOTING NUCLEASE-LIKE PROTEIN RPNE-RELATED"/>
    <property type="match status" value="1"/>
</dbReference>
<feature type="domain" description="Transposase (putative) YhgA-like" evidence="1">
    <location>
        <begin position="5"/>
        <end position="199"/>
    </location>
</feature>
<evidence type="ECO:0000313" key="3">
    <source>
        <dbReference type="EMBL" id="NNH14326.1"/>
    </source>
</evidence>
<dbReference type="PANTHER" id="PTHR34611">
    <property type="match status" value="1"/>
</dbReference>
<evidence type="ECO:0000259" key="2">
    <source>
        <dbReference type="Pfam" id="PF14261"/>
    </source>
</evidence>
<dbReference type="InterPro" id="IPR006842">
    <property type="entry name" value="Transposase_31"/>
</dbReference>
<feature type="domain" description="DUF4351" evidence="2">
    <location>
        <begin position="254"/>
        <end position="307"/>
    </location>
</feature>
<dbReference type="EMBL" id="JABEMD010000096">
    <property type="protein sequence ID" value="NNH14326.1"/>
    <property type="molecule type" value="Genomic_DNA"/>
</dbReference>
<evidence type="ECO:0000313" key="4">
    <source>
        <dbReference type="Proteomes" id="UP000542973"/>
    </source>
</evidence>
<name>A0A849BJ54_9BURK</name>
<dbReference type="Pfam" id="PF04754">
    <property type="entry name" value="Transposase_31"/>
    <property type="match status" value="1"/>
</dbReference>
<dbReference type="GO" id="GO:0006310">
    <property type="term" value="P:DNA recombination"/>
    <property type="evidence" value="ECO:0007669"/>
    <property type="project" value="TreeGrafter"/>
</dbReference>
<proteinExistence type="predicted"/>
<protein>
    <submittedName>
        <fullName evidence="3">DUF4351 domain-containing protein</fullName>
    </submittedName>
</protein>
<accession>A0A849BJ54</accession>
<comment type="caution">
    <text evidence="3">The sequence shown here is derived from an EMBL/GenBank/DDBJ whole genome shotgun (WGS) entry which is preliminary data.</text>
</comment>
<dbReference type="GO" id="GO:1990238">
    <property type="term" value="F:double-stranded DNA endonuclease activity"/>
    <property type="evidence" value="ECO:0007669"/>
    <property type="project" value="TreeGrafter"/>
</dbReference>
<reference evidence="3 4" key="1">
    <citation type="submission" date="2020-05" db="EMBL/GenBank/DDBJ databases">
        <title>MicrobeNet Type strains.</title>
        <authorList>
            <person name="Nicholson A.C."/>
        </authorList>
    </citation>
    <scope>NUCLEOTIDE SEQUENCE [LARGE SCALE GENOMIC DNA]</scope>
    <source>
        <strain evidence="3 4">ATCC 700815</strain>
    </source>
</reference>
<dbReference type="AlphaFoldDB" id="A0A849BJ54"/>
<dbReference type="Pfam" id="PF14261">
    <property type="entry name" value="DUF4351"/>
    <property type="match status" value="1"/>
</dbReference>
<organism evidence="3 4">
    <name type="scientific">Cupriavidus gilardii</name>
    <dbReference type="NCBI Taxonomy" id="82541"/>
    <lineage>
        <taxon>Bacteria</taxon>
        <taxon>Pseudomonadati</taxon>
        <taxon>Pseudomonadota</taxon>
        <taxon>Betaproteobacteria</taxon>
        <taxon>Burkholderiales</taxon>
        <taxon>Burkholderiaceae</taxon>
        <taxon>Cupriavidus</taxon>
    </lineage>
</organism>
<dbReference type="InterPro" id="IPR051699">
    <property type="entry name" value="Rpn/YhgA-like_nuclease"/>
</dbReference>
<dbReference type="Proteomes" id="UP000542973">
    <property type="component" value="Unassembled WGS sequence"/>
</dbReference>